<gene>
    <name evidence="2" type="ORF">J2W95_003039</name>
</gene>
<dbReference type="Pfam" id="PF13847">
    <property type="entry name" value="Methyltransf_31"/>
    <property type="match status" value="1"/>
</dbReference>
<evidence type="ECO:0000313" key="2">
    <source>
        <dbReference type="EMBL" id="MDR6846323.1"/>
    </source>
</evidence>
<dbReference type="CDD" id="cd02440">
    <property type="entry name" value="AdoMet_MTases"/>
    <property type="match status" value="1"/>
</dbReference>
<sequence>MNTEEHNAKIVEQFSKQAIPFTKLSGHLDSIEILKEMAELTPEDNVLDIACGPGLVLCEFAKTASQGTGIDITQVMLEQAQERQKNLGLTNIKWDLGNVTELPYSSNSFSLVITRYSFHHFLDPKKVLSEMYRVCKPNGRILIADVVLSKEKVNAFNEMEVIRDNSHTKALTFEEFEELLSLFELTNLKRASYKVEMELERQLTASFPKEGDDEKLRQIFKNDLTENNLGVESHLIGNEIHFSYPISVYVGRK</sequence>
<dbReference type="Gene3D" id="3.40.50.150">
    <property type="entry name" value="Vaccinia Virus protein VP39"/>
    <property type="match status" value="1"/>
</dbReference>
<dbReference type="InterPro" id="IPR025714">
    <property type="entry name" value="Methyltranfer_dom"/>
</dbReference>
<protein>
    <submittedName>
        <fullName evidence="2">Ubiquinone/menaquinone biosynthesis C-methylase UbiE</fullName>
    </submittedName>
</protein>
<dbReference type="RefSeq" id="WP_310008438.1">
    <property type="nucleotide sequence ID" value="NZ_JAVDTX010000007.1"/>
</dbReference>
<name>A0ABU1S5M3_9FLAO</name>
<keyword evidence="3" id="KW-1185">Reference proteome</keyword>
<proteinExistence type="predicted"/>
<organism evidence="2 3">
    <name type="scientific">Flavobacterium granuli</name>
    <dbReference type="NCBI Taxonomy" id="280093"/>
    <lineage>
        <taxon>Bacteria</taxon>
        <taxon>Pseudomonadati</taxon>
        <taxon>Bacteroidota</taxon>
        <taxon>Flavobacteriia</taxon>
        <taxon>Flavobacteriales</taxon>
        <taxon>Flavobacteriaceae</taxon>
        <taxon>Flavobacterium</taxon>
    </lineage>
</organism>
<accession>A0ABU1S5M3</accession>
<dbReference type="SUPFAM" id="SSF53335">
    <property type="entry name" value="S-adenosyl-L-methionine-dependent methyltransferases"/>
    <property type="match status" value="1"/>
</dbReference>
<reference evidence="2 3" key="1">
    <citation type="submission" date="2023-07" db="EMBL/GenBank/DDBJ databases">
        <title>Sorghum-associated microbial communities from plants grown in Nebraska, USA.</title>
        <authorList>
            <person name="Schachtman D."/>
        </authorList>
    </citation>
    <scope>NUCLEOTIDE SEQUENCE [LARGE SCALE GENOMIC DNA]</scope>
    <source>
        <strain evidence="2 3">BE124</strain>
    </source>
</reference>
<dbReference type="PANTHER" id="PTHR43591">
    <property type="entry name" value="METHYLTRANSFERASE"/>
    <property type="match status" value="1"/>
</dbReference>
<keyword evidence="2" id="KW-0830">Ubiquinone</keyword>
<feature type="domain" description="Methyltransferase" evidence="1">
    <location>
        <begin position="42"/>
        <end position="160"/>
    </location>
</feature>
<comment type="caution">
    <text evidence="2">The sequence shown here is derived from an EMBL/GenBank/DDBJ whole genome shotgun (WGS) entry which is preliminary data.</text>
</comment>
<dbReference type="InterPro" id="IPR029063">
    <property type="entry name" value="SAM-dependent_MTases_sf"/>
</dbReference>
<dbReference type="Proteomes" id="UP001261871">
    <property type="component" value="Unassembled WGS sequence"/>
</dbReference>
<evidence type="ECO:0000259" key="1">
    <source>
        <dbReference type="Pfam" id="PF13847"/>
    </source>
</evidence>
<evidence type="ECO:0000313" key="3">
    <source>
        <dbReference type="Proteomes" id="UP001261871"/>
    </source>
</evidence>
<dbReference type="EMBL" id="JAVDTX010000007">
    <property type="protein sequence ID" value="MDR6846323.1"/>
    <property type="molecule type" value="Genomic_DNA"/>
</dbReference>